<dbReference type="Proteomes" id="UP001154282">
    <property type="component" value="Unassembled WGS sequence"/>
</dbReference>
<dbReference type="Pfam" id="PF14372">
    <property type="entry name" value="hAT-like_RNase-H"/>
    <property type="match status" value="1"/>
</dbReference>
<dbReference type="GO" id="GO:0046983">
    <property type="term" value="F:protein dimerization activity"/>
    <property type="evidence" value="ECO:0007669"/>
    <property type="project" value="InterPro"/>
</dbReference>
<dbReference type="InterPro" id="IPR012337">
    <property type="entry name" value="RNaseH-like_sf"/>
</dbReference>
<evidence type="ECO:0008006" key="6">
    <source>
        <dbReference type="Google" id="ProtNLM"/>
    </source>
</evidence>
<sequence>MSDGKFFHIRCCGHILNLIVQDGLKVIRDGIRCVRESVKYVEGSEGRKIQFRECVEQGGMKCSKGLWLDVPTRWNSTFMMLDRAIYYREAFVNLSRIDKYYKDCPTPLDWEKMIVLANLLRPFDAITKLFSGTKYPTINLFFENVCQIHFQLRQLSTSYDGVLQTMGNAMMSKFEKYWEDYNAVLAFGVILDPRCKLDFVQYLYGKLGGDYTSKWKDIGDQLNMFFEEYKISSSLSSMSSGGSSTSSTRTSSSWSMDNFTSDFDTFNVNMNTLGKSELQIYLEDPREPRMLEKDVVEYLNDLDVLNYWKEHQYRYPQLSRMAKDILGIPITSVASESSFSLGGRVLNKWRSSMLSDTLEAVVTTRNWLYGYEFEEDEEDAESRGEEVELMP</sequence>
<dbReference type="GO" id="GO:0003677">
    <property type="term" value="F:DNA binding"/>
    <property type="evidence" value="ECO:0007669"/>
    <property type="project" value="InterPro"/>
</dbReference>
<gene>
    <name evidence="4" type="ORF">LITE_LOCUS23548</name>
</gene>
<feature type="region of interest" description="Disordered" evidence="1">
    <location>
        <begin position="235"/>
        <end position="254"/>
    </location>
</feature>
<reference evidence="4" key="1">
    <citation type="submission" date="2022-08" db="EMBL/GenBank/DDBJ databases">
        <authorList>
            <person name="Gutierrez-Valencia J."/>
        </authorList>
    </citation>
    <scope>NUCLEOTIDE SEQUENCE</scope>
</reference>
<dbReference type="PANTHER" id="PTHR23272">
    <property type="entry name" value="BED FINGER-RELATED"/>
    <property type="match status" value="1"/>
</dbReference>
<dbReference type="EMBL" id="CAMGYJ010000006">
    <property type="protein sequence ID" value="CAI0432681.1"/>
    <property type="molecule type" value="Genomic_DNA"/>
</dbReference>
<dbReference type="InterPro" id="IPR008906">
    <property type="entry name" value="HATC_C_dom"/>
</dbReference>
<organism evidence="4 5">
    <name type="scientific">Linum tenue</name>
    <dbReference type="NCBI Taxonomy" id="586396"/>
    <lineage>
        <taxon>Eukaryota</taxon>
        <taxon>Viridiplantae</taxon>
        <taxon>Streptophyta</taxon>
        <taxon>Embryophyta</taxon>
        <taxon>Tracheophyta</taxon>
        <taxon>Spermatophyta</taxon>
        <taxon>Magnoliopsida</taxon>
        <taxon>eudicotyledons</taxon>
        <taxon>Gunneridae</taxon>
        <taxon>Pentapetalae</taxon>
        <taxon>rosids</taxon>
        <taxon>fabids</taxon>
        <taxon>Malpighiales</taxon>
        <taxon>Linaceae</taxon>
        <taxon>Linum</taxon>
    </lineage>
</organism>
<protein>
    <recommendedName>
        <fullName evidence="6">Transposase</fullName>
    </recommendedName>
</protein>
<evidence type="ECO:0000256" key="1">
    <source>
        <dbReference type="SAM" id="MobiDB-lite"/>
    </source>
</evidence>
<dbReference type="InterPro" id="IPR025525">
    <property type="entry name" value="hAT-like_transposase_RNase-H"/>
</dbReference>
<feature type="domain" description="HAT C-terminal dimerisation" evidence="2">
    <location>
        <begin position="278"/>
        <end position="368"/>
    </location>
</feature>
<keyword evidence="5" id="KW-1185">Reference proteome</keyword>
<evidence type="ECO:0000313" key="5">
    <source>
        <dbReference type="Proteomes" id="UP001154282"/>
    </source>
</evidence>
<dbReference type="SUPFAM" id="SSF53098">
    <property type="entry name" value="Ribonuclease H-like"/>
    <property type="match status" value="1"/>
</dbReference>
<feature type="domain" description="hAT-like transposase RNase-H fold" evidence="3">
    <location>
        <begin position="131"/>
        <end position="229"/>
    </location>
</feature>
<name>A0AAV0LEK4_9ROSI</name>
<dbReference type="AlphaFoldDB" id="A0AAV0LEK4"/>
<evidence type="ECO:0000259" key="3">
    <source>
        <dbReference type="Pfam" id="PF14372"/>
    </source>
</evidence>
<dbReference type="Pfam" id="PF05699">
    <property type="entry name" value="Dimer_Tnp_hAT"/>
    <property type="match status" value="1"/>
</dbReference>
<proteinExistence type="predicted"/>
<evidence type="ECO:0000259" key="2">
    <source>
        <dbReference type="Pfam" id="PF05699"/>
    </source>
</evidence>
<comment type="caution">
    <text evidence="4">The sequence shown here is derived from an EMBL/GenBank/DDBJ whole genome shotgun (WGS) entry which is preliminary data.</text>
</comment>
<evidence type="ECO:0000313" key="4">
    <source>
        <dbReference type="EMBL" id="CAI0432681.1"/>
    </source>
</evidence>
<accession>A0AAV0LEK4</accession>
<dbReference type="PANTHER" id="PTHR23272:SF166">
    <property type="entry name" value="ZINC FINGER BED DOMAIN-CONTAINING PROTEIN RICESLEEPER 2-LIKE ISOFORM X1"/>
    <property type="match status" value="1"/>
</dbReference>